<reference evidence="1" key="1">
    <citation type="submission" date="2021-01" db="EMBL/GenBank/DDBJ databases">
        <title>Genomic Encyclopedia of Type Strains, Phase IV (KMG-IV): sequencing the most valuable type-strain genomes for metagenomic binning, comparative biology and taxonomic classification.</title>
        <authorList>
            <person name="Goeker M."/>
        </authorList>
    </citation>
    <scope>NUCLEOTIDE SEQUENCE</scope>
    <source>
        <strain evidence="1">DSM 21943</strain>
    </source>
</reference>
<sequence>MKTVLIVGDSKQAFGVAKAIKRHISTTYAEINVEDYTSFKTIQSAKTLIFVLPAYKEPYQHFRKLVLNLKEQGLNHKEIVFISTNGSAVHHGIMQMWVREIGCLRASASFPDNNLCLKPNGELLMTEKIRKKLLPVVHQLQKNNQAKIIS</sequence>
<dbReference type="InterPro" id="IPR029039">
    <property type="entry name" value="Flavoprotein-like_sf"/>
</dbReference>
<evidence type="ECO:0000313" key="2">
    <source>
        <dbReference type="Proteomes" id="UP001179280"/>
    </source>
</evidence>
<protein>
    <submittedName>
        <fullName evidence="1">Uncharacterized protein</fullName>
    </submittedName>
</protein>
<organism evidence="1 2">
    <name type="scientific">Shouchella xiaoxiensis</name>
    <dbReference type="NCBI Taxonomy" id="766895"/>
    <lineage>
        <taxon>Bacteria</taxon>
        <taxon>Bacillati</taxon>
        <taxon>Bacillota</taxon>
        <taxon>Bacilli</taxon>
        <taxon>Bacillales</taxon>
        <taxon>Bacillaceae</taxon>
        <taxon>Shouchella</taxon>
    </lineage>
</organism>
<dbReference type="Proteomes" id="UP001179280">
    <property type="component" value="Unassembled WGS sequence"/>
</dbReference>
<keyword evidence="2" id="KW-1185">Reference proteome</keyword>
<evidence type="ECO:0000313" key="1">
    <source>
        <dbReference type="EMBL" id="MBM7840313.1"/>
    </source>
</evidence>
<accession>A0ABS2SXT2</accession>
<comment type="caution">
    <text evidence="1">The sequence shown here is derived from an EMBL/GenBank/DDBJ whole genome shotgun (WGS) entry which is preliminary data.</text>
</comment>
<gene>
    <name evidence="1" type="ORF">JOC54_003594</name>
</gene>
<dbReference type="EMBL" id="JAFBCV010000013">
    <property type="protein sequence ID" value="MBM7840313.1"/>
    <property type="molecule type" value="Genomic_DNA"/>
</dbReference>
<dbReference type="SUPFAM" id="SSF52218">
    <property type="entry name" value="Flavoproteins"/>
    <property type="match status" value="1"/>
</dbReference>
<name>A0ABS2SXT2_9BACI</name>
<proteinExistence type="predicted"/>
<dbReference type="RefSeq" id="WP_204467854.1">
    <property type="nucleotide sequence ID" value="NZ_JAFBCV010000013.1"/>
</dbReference>